<accession>A0ABQ3VGC1</accession>
<dbReference type="RefSeq" id="WP_201361806.1">
    <property type="nucleotide sequence ID" value="NZ_BNJJ01000005.1"/>
</dbReference>
<dbReference type="PANTHER" id="PTHR43110:SF1">
    <property type="entry name" value="THIOL PEROXIDASE"/>
    <property type="match status" value="1"/>
</dbReference>
<dbReference type="SUPFAM" id="SSF52833">
    <property type="entry name" value="Thioredoxin-like"/>
    <property type="match status" value="1"/>
</dbReference>
<reference evidence="5 6" key="1">
    <citation type="journal article" date="2021" name="Int. J. Syst. Evol. Microbiol.">
        <title>Reticulibacter mediterranei gen. nov., sp. nov., within the new family Reticulibacteraceae fam. nov., and Ktedonospora formicarum gen. nov., sp. nov., Ktedonobacter robiniae sp. nov., Dictyobacter formicarum sp. nov. and Dictyobacter arantiisoli sp. nov., belonging to the class Ktedonobacteria.</title>
        <authorList>
            <person name="Yabe S."/>
            <person name="Zheng Y."/>
            <person name="Wang C.M."/>
            <person name="Sakai Y."/>
            <person name="Abe K."/>
            <person name="Yokota A."/>
            <person name="Donadio S."/>
            <person name="Cavaletti L."/>
            <person name="Monciardini P."/>
        </authorList>
    </citation>
    <scope>NUCLEOTIDE SEQUENCE [LARGE SCALE GENOMIC DNA]</scope>
    <source>
        <strain evidence="5 6">SOSP1-9</strain>
    </source>
</reference>
<evidence type="ECO:0000256" key="2">
    <source>
        <dbReference type="ARBA" id="ARBA00022862"/>
    </source>
</evidence>
<dbReference type="InterPro" id="IPR000866">
    <property type="entry name" value="AhpC/TSA"/>
</dbReference>
<keyword evidence="1" id="KW-0575">Peroxidase</keyword>
<evidence type="ECO:0000259" key="4">
    <source>
        <dbReference type="Pfam" id="PF00578"/>
    </source>
</evidence>
<evidence type="ECO:0000313" key="6">
    <source>
        <dbReference type="Proteomes" id="UP000635565"/>
    </source>
</evidence>
<dbReference type="Proteomes" id="UP000635565">
    <property type="component" value="Unassembled WGS sequence"/>
</dbReference>
<dbReference type="EMBL" id="BNJJ01000005">
    <property type="protein sequence ID" value="GHO84166.1"/>
    <property type="molecule type" value="Genomic_DNA"/>
</dbReference>
<sequence>MSNTEQLRGPVLETGQIIPAFTLPGADGMPHSPWDYKQHDHLVLLFVPAGATSEVRALLRTYAQHYAGFREEQCALLAITPDSVFNNLQIQEELHLPFSLLSDTQGKVIARYTHWDADTHTLSPCIVLADRYSALYQRWIASSITELPSIQDLIDNLQYLNKLCTP</sequence>
<dbReference type="InterPro" id="IPR036249">
    <property type="entry name" value="Thioredoxin-like_sf"/>
</dbReference>
<dbReference type="Pfam" id="PF00578">
    <property type="entry name" value="AhpC-TSA"/>
    <property type="match status" value="1"/>
</dbReference>
<protein>
    <recommendedName>
        <fullName evidence="4">Alkyl hydroperoxide reductase subunit C/ Thiol specific antioxidant domain-containing protein</fullName>
    </recommendedName>
</protein>
<evidence type="ECO:0000313" key="5">
    <source>
        <dbReference type="EMBL" id="GHO84166.1"/>
    </source>
</evidence>
<gene>
    <name evidence="5" type="ORF">KSZ_21720</name>
</gene>
<proteinExistence type="predicted"/>
<dbReference type="PANTHER" id="PTHR43110">
    <property type="entry name" value="THIOL PEROXIDASE"/>
    <property type="match status" value="1"/>
</dbReference>
<keyword evidence="6" id="KW-1185">Reference proteome</keyword>
<name>A0ABQ3VGC1_9CHLR</name>
<feature type="domain" description="Alkyl hydroperoxide reductase subunit C/ Thiol specific antioxidant" evidence="4">
    <location>
        <begin position="15"/>
        <end position="129"/>
    </location>
</feature>
<keyword evidence="3" id="KW-0676">Redox-active center</keyword>
<dbReference type="InterPro" id="IPR050455">
    <property type="entry name" value="Tpx_Peroxidase_subfamily"/>
</dbReference>
<comment type="caution">
    <text evidence="5">The sequence shown here is derived from an EMBL/GenBank/DDBJ whole genome shotgun (WGS) entry which is preliminary data.</text>
</comment>
<keyword evidence="2" id="KW-0049">Antioxidant</keyword>
<keyword evidence="1" id="KW-0560">Oxidoreductase</keyword>
<evidence type="ECO:0000256" key="1">
    <source>
        <dbReference type="ARBA" id="ARBA00022559"/>
    </source>
</evidence>
<evidence type="ECO:0000256" key="3">
    <source>
        <dbReference type="ARBA" id="ARBA00023284"/>
    </source>
</evidence>
<organism evidence="5 6">
    <name type="scientific">Dictyobacter formicarum</name>
    <dbReference type="NCBI Taxonomy" id="2778368"/>
    <lineage>
        <taxon>Bacteria</taxon>
        <taxon>Bacillati</taxon>
        <taxon>Chloroflexota</taxon>
        <taxon>Ktedonobacteria</taxon>
        <taxon>Ktedonobacterales</taxon>
        <taxon>Dictyobacteraceae</taxon>
        <taxon>Dictyobacter</taxon>
    </lineage>
</organism>
<dbReference type="Gene3D" id="3.40.30.10">
    <property type="entry name" value="Glutaredoxin"/>
    <property type="match status" value="1"/>
</dbReference>